<evidence type="ECO:0000256" key="4">
    <source>
        <dbReference type="ARBA" id="ARBA00023098"/>
    </source>
</evidence>
<dbReference type="GO" id="GO:0003847">
    <property type="term" value="F:1-alkyl-2-acetylglycerophosphocholine esterase activity"/>
    <property type="evidence" value="ECO:0007669"/>
    <property type="project" value="UniProtKB-EC"/>
</dbReference>
<dbReference type="PANTHER" id="PTHR10272:SF14">
    <property type="entry name" value="PAF ACETYLHYDROLASE FAMILY PROTEIN"/>
    <property type="match status" value="1"/>
</dbReference>
<dbReference type="RefSeq" id="XP_030997607.1">
    <property type="nucleotide sequence ID" value="XM_031136475.1"/>
</dbReference>
<dbReference type="STRING" id="1093900.A0A507B9P3"/>
<dbReference type="OrthoDB" id="2363873at2759"/>
<evidence type="ECO:0000256" key="2">
    <source>
        <dbReference type="ARBA" id="ARBA00022801"/>
    </source>
</evidence>
<evidence type="ECO:0000313" key="7">
    <source>
        <dbReference type="Proteomes" id="UP000319257"/>
    </source>
</evidence>
<reference evidence="6 7" key="1">
    <citation type="submission" date="2019-06" db="EMBL/GenBank/DDBJ databases">
        <title>Draft genome sequence of the filamentous fungus Phialemoniopsis curvata isolated from diesel fuel.</title>
        <authorList>
            <person name="Varaljay V.A."/>
            <person name="Lyon W.J."/>
            <person name="Crouch A.L."/>
            <person name="Drake C.E."/>
            <person name="Hollomon J.M."/>
            <person name="Nadeau L.J."/>
            <person name="Nunn H.S."/>
            <person name="Stevenson B.S."/>
            <person name="Bojanowski C.L."/>
            <person name="Crookes-Goodson W.J."/>
        </authorList>
    </citation>
    <scope>NUCLEOTIDE SEQUENCE [LARGE SCALE GENOMIC DNA]</scope>
    <source>
        <strain evidence="6 7">D216</strain>
    </source>
</reference>
<evidence type="ECO:0000256" key="1">
    <source>
        <dbReference type="ARBA" id="ARBA00013201"/>
    </source>
</evidence>
<gene>
    <name evidence="6" type="ORF">E0L32_000230</name>
</gene>
<keyword evidence="2" id="KW-0378">Hydrolase</keyword>
<dbReference type="EMBL" id="SKBQ01000001">
    <property type="protein sequence ID" value="TPX15896.1"/>
    <property type="molecule type" value="Genomic_DNA"/>
</dbReference>
<feature type="signal peptide" evidence="5">
    <location>
        <begin position="1"/>
        <end position="20"/>
    </location>
</feature>
<feature type="chain" id="PRO_5021440855" description="1-alkyl-2-acetylglycerophosphocholine esterase" evidence="5">
    <location>
        <begin position="21"/>
        <end position="379"/>
    </location>
</feature>
<dbReference type="GeneID" id="41967677"/>
<dbReference type="PANTHER" id="PTHR10272">
    <property type="entry name" value="PLATELET-ACTIVATING FACTOR ACETYLHYDROLASE"/>
    <property type="match status" value="1"/>
</dbReference>
<evidence type="ECO:0000256" key="3">
    <source>
        <dbReference type="ARBA" id="ARBA00022963"/>
    </source>
</evidence>
<evidence type="ECO:0000313" key="6">
    <source>
        <dbReference type="EMBL" id="TPX15896.1"/>
    </source>
</evidence>
<organism evidence="6 7">
    <name type="scientific">Thyridium curvatum</name>
    <dbReference type="NCBI Taxonomy" id="1093900"/>
    <lineage>
        <taxon>Eukaryota</taxon>
        <taxon>Fungi</taxon>
        <taxon>Dikarya</taxon>
        <taxon>Ascomycota</taxon>
        <taxon>Pezizomycotina</taxon>
        <taxon>Sordariomycetes</taxon>
        <taxon>Sordariomycetidae</taxon>
        <taxon>Thyridiales</taxon>
        <taxon>Thyridiaceae</taxon>
        <taxon>Thyridium</taxon>
    </lineage>
</organism>
<dbReference type="EC" id="3.1.1.47" evidence="1"/>
<sequence>MHRNLASLLVVLAASFPGQASEIPPLTGSYNVGASKHVIDFYNPKDPFAPHNISTGFMATLFYPTLQRPCSSCRPYLQPETAGLMEKAWNFTQGTLAAMTTAHVQWDAPWLPLKETRLPMPTLVFGPGGGGPPVECYTMILTELASRGYIVAGLDHPFEQPFIRWPNGTGQYGLPADYDGIDERLYGIMHDMRVNETLRFVEAWPELARSLGVPHANHAGFLESTAVGVFGHSLGGAAAIGAAARASHQVIASALSLDGGVLNKTDLARPVMNLGQQATVDPSFNPEWTEFARLQTGWMRAFSVEGTEHHDFDDGAFWKLSGGTSFGAIDGMRQLELMNTYLATFFNETMVREGGGLKDSILEEETPEWPEVHIVQRNR</sequence>
<keyword evidence="3" id="KW-0442">Lipid degradation</keyword>
<comment type="caution">
    <text evidence="6">The sequence shown here is derived from an EMBL/GenBank/DDBJ whole genome shotgun (WGS) entry which is preliminary data.</text>
</comment>
<keyword evidence="5" id="KW-0732">Signal</keyword>
<proteinExistence type="predicted"/>
<accession>A0A507B9P3</accession>
<dbReference type="Proteomes" id="UP000319257">
    <property type="component" value="Unassembled WGS sequence"/>
</dbReference>
<dbReference type="SUPFAM" id="SSF53474">
    <property type="entry name" value="alpha/beta-Hydrolases"/>
    <property type="match status" value="1"/>
</dbReference>
<dbReference type="GO" id="GO:0016042">
    <property type="term" value="P:lipid catabolic process"/>
    <property type="evidence" value="ECO:0007669"/>
    <property type="project" value="UniProtKB-KW"/>
</dbReference>
<protein>
    <recommendedName>
        <fullName evidence="1">1-alkyl-2-acetylglycerophosphocholine esterase</fullName>
        <ecNumber evidence="1">3.1.1.47</ecNumber>
    </recommendedName>
</protein>
<name>A0A507B9P3_9PEZI</name>
<dbReference type="Pfam" id="PF03403">
    <property type="entry name" value="PAF-AH_p_II"/>
    <property type="match status" value="1"/>
</dbReference>
<dbReference type="AlphaFoldDB" id="A0A507B9P3"/>
<evidence type="ECO:0000256" key="5">
    <source>
        <dbReference type="SAM" id="SignalP"/>
    </source>
</evidence>
<dbReference type="InParanoid" id="A0A507B9P3"/>
<dbReference type="InterPro" id="IPR029058">
    <property type="entry name" value="AB_hydrolase_fold"/>
</dbReference>
<keyword evidence="7" id="KW-1185">Reference proteome</keyword>
<keyword evidence="4" id="KW-0443">Lipid metabolism</keyword>
<dbReference type="Gene3D" id="3.40.50.1820">
    <property type="entry name" value="alpha/beta hydrolase"/>
    <property type="match status" value="1"/>
</dbReference>